<dbReference type="EMBL" id="MDYQ01000448">
    <property type="protein sequence ID" value="PRP74660.1"/>
    <property type="molecule type" value="Genomic_DNA"/>
</dbReference>
<feature type="domain" description="Homeobox" evidence="5">
    <location>
        <begin position="102"/>
        <end position="158"/>
    </location>
</feature>
<evidence type="ECO:0000256" key="2">
    <source>
        <dbReference type="ARBA" id="ARBA00023155"/>
    </source>
</evidence>
<accession>A0A2P6MSI3</accession>
<dbReference type="PANTHER" id="PTHR24324:SF9">
    <property type="entry name" value="HOMEOBOX DOMAIN-CONTAINING PROTEIN"/>
    <property type="match status" value="1"/>
</dbReference>
<dbReference type="PANTHER" id="PTHR24324">
    <property type="entry name" value="HOMEOBOX PROTEIN HHEX"/>
    <property type="match status" value="1"/>
</dbReference>
<dbReference type="InterPro" id="IPR009057">
    <property type="entry name" value="Homeodomain-like_sf"/>
</dbReference>
<dbReference type="SUPFAM" id="SSF46689">
    <property type="entry name" value="Homeodomain-like"/>
    <property type="match status" value="1"/>
</dbReference>
<reference evidence="6 7" key="1">
    <citation type="journal article" date="2018" name="Genome Biol. Evol.">
        <title>Multiple Roots of Fruiting Body Formation in Amoebozoa.</title>
        <authorList>
            <person name="Hillmann F."/>
            <person name="Forbes G."/>
            <person name="Novohradska S."/>
            <person name="Ferling I."/>
            <person name="Riege K."/>
            <person name="Groth M."/>
            <person name="Westermann M."/>
            <person name="Marz M."/>
            <person name="Spaller T."/>
            <person name="Winckler T."/>
            <person name="Schaap P."/>
            <person name="Glockner G."/>
        </authorList>
    </citation>
    <scope>NUCLEOTIDE SEQUENCE [LARGE SCALE GENOMIC DNA]</scope>
    <source>
        <strain evidence="6 7">Jena</strain>
    </source>
</reference>
<evidence type="ECO:0000256" key="4">
    <source>
        <dbReference type="RuleBase" id="RU000682"/>
    </source>
</evidence>
<gene>
    <name evidence="6" type="ORF">PROFUN_03582</name>
</gene>
<evidence type="ECO:0000313" key="7">
    <source>
        <dbReference type="Proteomes" id="UP000241769"/>
    </source>
</evidence>
<dbReference type="OrthoDB" id="6159439at2759"/>
<keyword evidence="2 3" id="KW-0371">Homeobox</keyword>
<name>A0A2P6MSI3_9EUKA</name>
<protein>
    <recommendedName>
        <fullName evidence="5">Homeobox domain-containing protein</fullName>
    </recommendedName>
</protein>
<dbReference type="GO" id="GO:0030154">
    <property type="term" value="P:cell differentiation"/>
    <property type="evidence" value="ECO:0007669"/>
    <property type="project" value="TreeGrafter"/>
</dbReference>
<comment type="subcellular location">
    <subcellularLocation>
        <location evidence="3 4">Nucleus</location>
    </subcellularLocation>
</comment>
<dbReference type="AlphaFoldDB" id="A0A2P6MSI3"/>
<dbReference type="Gene3D" id="1.10.10.60">
    <property type="entry name" value="Homeodomain-like"/>
    <property type="match status" value="1"/>
</dbReference>
<dbReference type="Pfam" id="PF00046">
    <property type="entry name" value="Homeodomain"/>
    <property type="match status" value="1"/>
</dbReference>
<organism evidence="6 7">
    <name type="scientific">Planoprotostelium fungivorum</name>
    <dbReference type="NCBI Taxonomy" id="1890364"/>
    <lineage>
        <taxon>Eukaryota</taxon>
        <taxon>Amoebozoa</taxon>
        <taxon>Evosea</taxon>
        <taxon>Variosea</taxon>
        <taxon>Cavosteliida</taxon>
        <taxon>Cavosteliaceae</taxon>
        <taxon>Planoprotostelium</taxon>
    </lineage>
</organism>
<dbReference type="InterPro" id="IPR001356">
    <property type="entry name" value="HD"/>
</dbReference>
<evidence type="ECO:0000313" key="6">
    <source>
        <dbReference type="EMBL" id="PRP74660.1"/>
    </source>
</evidence>
<dbReference type="GO" id="GO:0000978">
    <property type="term" value="F:RNA polymerase II cis-regulatory region sequence-specific DNA binding"/>
    <property type="evidence" value="ECO:0007669"/>
    <property type="project" value="TreeGrafter"/>
</dbReference>
<dbReference type="Proteomes" id="UP000241769">
    <property type="component" value="Unassembled WGS sequence"/>
</dbReference>
<evidence type="ECO:0000256" key="3">
    <source>
        <dbReference type="PROSITE-ProRule" id="PRU00108"/>
    </source>
</evidence>
<keyword evidence="1 3" id="KW-0238">DNA-binding</keyword>
<keyword evidence="7" id="KW-1185">Reference proteome</keyword>
<dbReference type="SMART" id="SM00389">
    <property type="entry name" value="HOX"/>
    <property type="match status" value="1"/>
</dbReference>
<keyword evidence="3 4" id="KW-0539">Nucleus</keyword>
<comment type="caution">
    <text evidence="6">The sequence shown here is derived from an EMBL/GenBank/DDBJ whole genome shotgun (WGS) entry which is preliminary data.</text>
</comment>
<sequence length="158" mass="18296">MMMNCRMNHQGRFPVNRVILSFTPPLCGITTRTSPDEVLMTEISLTLTAQGRIVALAYSGGCLTHSRAANETHRMDVVSLLSDIEHYEARDSRIFFFLPQTPSAVDTRRVFSGEQQRLLQVEYEQGAYPSKREMKYIAQRLNSTPRRVQIWFQNKRQR</sequence>
<dbReference type="CDD" id="cd00086">
    <property type="entry name" value="homeodomain"/>
    <property type="match status" value="1"/>
</dbReference>
<dbReference type="GO" id="GO:0006357">
    <property type="term" value="P:regulation of transcription by RNA polymerase II"/>
    <property type="evidence" value="ECO:0007669"/>
    <property type="project" value="TreeGrafter"/>
</dbReference>
<dbReference type="PROSITE" id="PS50071">
    <property type="entry name" value="HOMEOBOX_2"/>
    <property type="match status" value="1"/>
</dbReference>
<dbReference type="InParanoid" id="A0A2P6MSI3"/>
<evidence type="ECO:0000256" key="1">
    <source>
        <dbReference type="ARBA" id="ARBA00023125"/>
    </source>
</evidence>
<dbReference type="InterPro" id="IPR051000">
    <property type="entry name" value="Homeobox_DNA-bind_prot"/>
</dbReference>
<evidence type="ECO:0000259" key="5">
    <source>
        <dbReference type="PROSITE" id="PS50071"/>
    </source>
</evidence>
<dbReference type="GO" id="GO:0005634">
    <property type="term" value="C:nucleus"/>
    <property type="evidence" value="ECO:0007669"/>
    <property type="project" value="UniProtKB-SubCell"/>
</dbReference>
<proteinExistence type="predicted"/>